<keyword evidence="4" id="KW-1185">Reference proteome</keyword>
<dbReference type="EMBL" id="CM029051">
    <property type="protein sequence ID" value="KAG2563060.1"/>
    <property type="molecule type" value="Genomic_DNA"/>
</dbReference>
<name>A0A8T0PN82_PANVG</name>
<keyword evidence="2" id="KW-0472">Membrane</keyword>
<evidence type="ECO:0000313" key="4">
    <source>
        <dbReference type="Proteomes" id="UP000823388"/>
    </source>
</evidence>
<feature type="transmembrane region" description="Helical" evidence="2">
    <location>
        <begin position="21"/>
        <end position="45"/>
    </location>
</feature>
<organism evidence="3 4">
    <name type="scientific">Panicum virgatum</name>
    <name type="common">Blackwell switchgrass</name>
    <dbReference type="NCBI Taxonomy" id="38727"/>
    <lineage>
        <taxon>Eukaryota</taxon>
        <taxon>Viridiplantae</taxon>
        <taxon>Streptophyta</taxon>
        <taxon>Embryophyta</taxon>
        <taxon>Tracheophyta</taxon>
        <taxon>Spermatophyta</taxon>
        <taxon>Magnoliopsida</taxon>
        <taxon>Liliopsida</taxon>
        <taxon>Poales</taxon>
        <taxon>Poaceae</taxon>
        <taxon>PACMAD clade</taxon>
        <taxon>Panicoideae</taxon>
        <taxon>Panicodae</taxon>
        <taxon>Paniceae</taxon>
        <taxon>Panicinae</taxon>
        <taxon>Panicum</taxon>
        <taxon>Panicum sect. Hiantes</taxon>
    </lineage>
</organism>
<feature type="compositionally biased region" description="Pro residues" evidence="1">
    <location>
        <begin position="262"/>
        <end position="273"/>
    </location>
</feature>
<dbReference type="PANTHER" id="PTHR36480:SF10">
    <property type="entry name" value="LATE EMBRYOGENESIS ABUNDANT PROTEIN LEA-2 SUBGROUP DOMAIN-CONTAINING PROTEIN"/>
    <property type="match status" value="1"/>
</dbReference>
<evidence type="ECO:0000256" key="2">
    <source>
        <dbReference type="SAM" id="Phobius"/>
    </source>
</evidence>
<comment type="caution">
    <text evidence="3">The sequence shown here is derived from an EMBL/GenBank/DDBJ whole genome shotgun (WGS) entry which is preliminary data.</text>
</comment>
<evidence type="ECO:0000313" key="3">
    <source>
        <dbReference type="EMBL" id="KAG2563060.1"/>
    </source>
</evidence>
<keyword evidence="2" id="KW-0812">Transmembrane</keyword>
<dbReference type="PANTHER" id="PTHR36480">
    <property type="entry name" value="OS06G0118900 PROTEIN-RELATED"/>
    <property type="match status" value="1"/>
</dbReference>
<dbReference type="AlphaFoldDB" id="A0A8T0PN82"/>
<keyword evidence="2" id="KW-1133">Transmembrane helix</keyword>
<protein>
    <submittedName>
        <fullName evidence="3">Uncharacterized protein</fullName>
    </submittedName>
</protein>
<sequence length="273" mass="29340">MGLESKEHGGKRTRFPCLVTVRYMVAAVVSVLTVVVVGMVVTIALRPQKVVFSILRQHVYADTLWSSVTTKTTTVPAELSAGFRGRAGSLSSSSNPQQQVVTKPTYSAAAKISLGVSLTAENPDGRGDIEDINNITIIVLDLPSFSFKGLTEIHSFQLQEHFPLMRQSSHTLWTTATVNDAAVLSYITRRYGGLRSFVAMVQVNATIVSGTPVKTRPKVVTHYCWPVIVGMDEPGDVAKTTPCRPSEEMESPVSYSQLPALGPGPAPTVAPAA</sequence>
<feature type="region of interest" description="Disordered" evidence="1">
    <location>
        <begin position="236"/>
        <end position="273"/>
    </location>
</feature>
<evidence type="ECO:0000256" key="1">
    <source>
        <dbReference type="SAM" id="MobiDB-lite"/>
    </source>
</evidence>
<reference evidence="3" key="1">
    <citation type="submission" date="2020-05" db="EMBL/GenBank/DDBJ databases">
        <title>WGS assembly of Panicum virgatum.</title>
        <authorList>
            <person name="Lovell J.T."/>
            <person name="Jenkins J."/>
            <person name="Shu S."/>
            <person name="Juenger T.E."/>
            <person name="Schmutz J."/>
        </authorList>
    </citation>
    <scope>NUCLEOTIDE SEQUENCE</scope>
    <source>
        <strain evidence="3">AP13</strain>
    </source>
</reference>
<gene>
    <name evidence="3" type="ORF">PVAP13_8KG319500</name>
</gene>
<accession>A0A8T0PN82</accession>
<dbReference type="Proteomes" id="UP000823388">
    <property type="component" value="Chromosome 8K"/>
</dbReference>
<proteinExistence type="predicted"/>